<keyword evidence="12" id="KW-0902">Two-component regulatory system</keyword>
<dbReference type="EC" id="2.7.13.3" evidence="3"/>
<keyword evidence="9 17" id="KW-0418">Kinase</keyword>
<dbReference type="GO" id="GO:0005524">
    <property type="term" value="F:ATP binding"/>
    <property type="evidence" value="ECO:0007669"/>
    <property type="project" value="UniProtKB-KW"/>
</dbReference>
<dbReference type="FunFam" id="3.30.565.10:FF:000006">
    <property type="entry name" value="Sensor histidine kinase WalK"/>
    <property type="match status" value="1"/>
</dbReference>
<keyword evidence="6 17" id="KW-0808">Transferase</keyword>
<dbReference type="InterPro" id="IPR003661">
    <property type="entry name" value="HisK_dim/P_dom"/>
</dbReference>
<dbReference type="PROSITE" id="PS50109">
    <property type="entry name" value="HIS_KIN"/>
    <property type="match status" value="1"/>
</dbReference>
<evidence type="ECO:0000256" key="11">
    <source>
        <dbReference type="ARBA" id="ARBA00022989"/>
    </source>
</evidence>
<dbReference type="PANTHER" id="PTHR45528">
    <property type="entry name" value="SENSOR HISTIDINE KINASE CPXA"/>
    <property type="match status" value="1"/>
</dbReference>
<dbReference type="BioCyc" id="HAUR316274:GHYA-1511-MONOMER"/>
<keyword evidence="5" id="KW-0597">Phosphoprotein</keyword>
<reference evidence="17 18" key="1">
    <citation type="journal article" date="2011" name="Stand. Genomic Sci.">
        <title>Complete genome sequence of the filamentous gliding predatory bacterium Herpetosiphon aurantiacus type strain (114-95(T)).</title>
        <authorList>
            <person name="Kiss H."/>
            <person name="Nett M."/>
            <person name="Domin N."/>
            <person name="Martin K."/>
            <person name="Maresca J.A."/>
            <person name="Copeland A."/>
            <person name="Lapidus A."/>
            <person name="Lucas S."/>
            <person name="Berry K.W."/>
            <person name="Glavina Del Rio T."/>
            <person name="Dalin E."/>
            <person name="Tice H."/>
            <person name="Pitluck S."/>
            <person name="Richardson P."/>
            <person name="Bruce D."/>
            <person name="Goodwin L."/>
            <person name="Han C."/>
            <person name="Detter J.C."/>
            <person name="Schmutz J."/>
            <person name="Brettin T."/>
            <person name="Land M."/>
            <person name="Hauser L."/>
            <person name="Kyrpides N.C."/>
            <person name="Ivanova N."/>
            <person name="Goker M."/>
            <person name="Woyke T."/>
            <person name="Klenk H.P."/>
            <person name="Bryant D.A."/>
        </authorList>
    </citation>
    <scope>NUCLEOTIDE SEQUENCE [LARGE SCALE GENOMIC DNA]</scope>
    <source>
        <strain evidence="18">ATCC 23779 / DSM 785 / 114-95</strain>
    </source>
</reference>
<dbReference type="EMBL" id="CP000875">
    <property type="protein sequence ID" value="ABX04133.1"/>
    <property type="molecule type" value="Genomic_DNA"/>
</dbReference>
<dbReference type="InterPro" id="IPR036890">
    <property type="entry name" value="HATPase_C_sf"/>
</dbReference>
<dbReference type="InterPro" id="IPR003594">
    <property type="entry name" value="HATPase_dom"/>
</dbReference>
<comment type="subcellular location">
    <subcellularLocation>
        <location evidence="2">Cell membrane</location>
        <topology evidence="2">Multi-pass membrane protein</topology>
    </subcellularLocation>
</comment>
<dbReference type="Gene3D" id="1.10.287.130">
    <property type="match status" value="1"/>
</dbReference>
<dbReference type="InterPro" id="IPR050398">
    <property type="entry name" value="HssS/ArlS-like"/>
</dbReference>
<dbReference type="eggNOG" id="COG5002">
    <property type="taxonomic scope" value="Bacteria"/>
</dbReference>
<dbReference type="SUPFAM" id="SSF55874">
    <property type="entry name" value="ATPase domain of HSP90 chaperone/DNA topoisomerase II/histidine kinase"/>
    <property type="match status" value="1"/>
</dbReference>
<dbReference type="Gene3D" id="3.30.565.10">
    <property type="entry name" value="Histidine kinase-like ATPase, C-terminal domain"/>
    <property type="match status" value="1"/>
</dbReference>
<evidence type="ECO:0000259" key="16">
    <source>
        <dbReference type="PROSITE" id="PS50885"/>
    </source>
</evidence>
<dbReference type="SMART" id="SM00388">
    <property type="entry name" value="HisKA"/>
    <property type="match status" value="1"/>
</dbReference>
<feature type="transmembrane region" description="Helical" evidence="14">
    <location>
        <begin position="156"/>
        <end position="179"/>
    </location>
</feature>
<keyword evidence="11 14" id="KW-1133">Transmembrane helix</keyword>
<dbReference type="PRINTS" id="PR00344">
    <property type="entry name" value="BCTRLSENSOR"/>
</dbReference>
<dbReference type="PROSITE" id="PS50885">
    <property type="entry name" value="HAMP"/>
    <property type="match status" value="1"/>
</dbReference>
<keyword evidence="4" id="KW-1003">Cell membrane</keyword>
<dbReference type="InterPro" id="IPR036097">
    <property type="entry name" value="HisK_dim/P_sf"/>
</dbReference>
<evidence type="ECO:0000256" key="14">
    <source>
        <dbReference type="SAM" id="Phobius"/>
    </source>
</evidence>
<evidence type="ECO:0000256" key="10">
    <source>
        <dbReference type="ARBA" id="ARBA00022840"/>
    </source>
</evidence>
<evidence type="ECO:0000256" key="6">
    <source>
        <dbReference type="ARBA" id="ARBA00022679"/>
    </source>
</evidence>
<evidence type="ECO:0000256" key="9">
    <source>
        <dbReference type="ARBA" id="ARBA00022777"/>
    </source>
</evidence>
<evidence type="ECO:0000256" key="1">
    <source>
        <dbReference type="ARBA" id="ARBA00000085"/>
    </source>
</evidence>
<organism evidence="17 18">
    <name type="scientific">Herpetosiphon aurantiacus (strain ATCC 23779 / DSM 785 / 114-95)</name>
    <dbReference type="NCBI Taxonomy" id="316274"/>
    <lineage>
        <taxon>Bacteria</taxon>
        <taxon>Bacillati</taxon>
        <taxon>Chloroflexota</taxon>
        <taxon>Chloroflexia</taxon>
        <taxon>Herpetosiphonales</taxon>
        <taxon>Herpetosiphonaceae</taxon>
        <taxon>Herpetosiphon</taxon>
    </lineage>
</organism>
<dbReference type="SMART" id="SM00304">
    <property type="entry name" value="HAMP"/>
    <property type="match status" value="1"/>
</dbReference>
<feature type="domain" description="HAMP" evidence="16">
    <location>
        <begin position="180"/>
        <end position="232"/>
    </location>
</feature>
<evidence type="ECO:0000313" key="18">
    <source>
        <dbReference type="Proteomes" id="UP000000787"/>
    </source>
</evidence>
<evidence type="ECO:0000256" key="2">
    <source>
        <dbReference type="ARBA" id="ARBA00004651"/>
    </source>
</evidence>
<evidence type="ECO:0000256" key="7">
    <source>
        <dbReference type="ARBA" id="ARBA00022692"/>
    </source>
</evidence>
<sequence length="465" mass="50440">MRRIWQLRHSLATKLILAFLLVGLIGISLVALLVVVRTRSEFSRFLSERDRTALANALAEHYAATGSWQGLSQALDAQPGLIELRQNVVLVDANGAIINSLQESTATQTMQDILRFAGEPIVVNQQTVGYMLPHPMTVPNPELPPPSPEQDFLARVTWAATASASAAILLALLIGALLAQTLTRPIRALITATHKLADGTFDHRVTVQSHDEVGQLAQSFNQMSAKLARASQQRQQMTADLAHDIRTPLSILRSYTEGLKDQRFVGSPTIYNVLHEEVEHLQRLVEDLRVLSLADAGELVLNRRMIDPRAILERVGLAHIMQAEAQGIALTVEASEQLPSIDVDTDRMTQVLNNLVSNALRYASAGAISLGAQLRGDQVVITVQDTGSGIDAADLPFIFDRLYRADKARQRNASSTSGLGLAIAKAIVEAHAGTISVDSWVGSGTTFTISLPVANPHAQIRPKTT</sequence>
<dbReference type="CDD" id="cd06225">
    <property type="entry name" value="HAMP"/>
    <property type="match status" value="1"/>
</dbReference>
<evidence type="ECO:0000256" key="4">
    <source>
        <dbReference type="ARBA" id="ARBA00022475"/>
    </source>
</evidence>
<feature type="domain" description="Histidine kinase" evidence="15">
    <location>
        <begin position="240"/>
        <end position="455"/>
    </location>
</feature>
<dbReference type="SUPFAM" id="SSF47384">
    <property type="entry name" value="Homodimeric domain of signal transducing histidine kinase"/>
    <property type="match status" value="1"/>
</dbReference>
<dbReference type="HOGENOM" id="CLU_000445_89_6_0"/>
<dbReference type="InterPro" id="IPR004358">
    <property type="entry name" value="Sig_transdc_His_kin-like_C"/>
</dbReference>
<evidence type="ECO:0000256" key="8">
    <source>
        <dbReference type="ARBA" id="ARBA00022741"/>
    </source>
</evidence>
<name>A9B3H0_HERA2</name>
<dbReference type="InterPro" id="IPR005467">
    <property type="entry name" value="His_kinase_dom"/>
</dbReference>
<gene>
    <name evidence="17" type="ordered locus">Haur_1489</name>
</gene>
<keyword evidence="13 14" id="KW-0472">Membrane</keyword>
<keyword evidence="7 14" id="KW-0812">Transmembrane</keyword>
<protein>
    <recommendedName>
        <fullName evidence="3">histidine kinase</fullName>
        <ecNumber evidence="3">2.7.13.3</ecNumber>
    </recommendedName>
</protein>
<keyword evidence="8" id="KW-0547">Nucleotide-binding</keyword>
<dbReference type="Pfam" id="PF02518">
    <property type="entry name" value="HATPase_c"/>
    <property type="match status" value="1"/>
</dbReference>
<dbReference type="STRING" id="316274.Haur_1489"/>
<dbReference type="KEGG" id="hau:Haur_1489"/>
<dbReference type="GO" id="GO:0000155">
    <property type="term" value="F:phosphorelay sensor kinase activity"/>
    <property type="evidence" value="ECO:0007669"/>
    <property type="project" value="InterPro"/>
</dbReference>
<evidence type="ECO:0000256" key="12">
    <source>
        <dbReference type="ARBA" id="ARBA00023012"/>
    </source>
</evidence>
<dbReference type="Pfam" id="PF00672">
    <property type="entry name" value="HAMP"/>
    <property type="match status" value="1"/>
</dbReference>
<dbReference type="SUPFAM" id="SSF158472">
    <property type="entry name" value="HAMP domain-like"/>
    <property type="match status" value="1"/>
</dbReference>
<dbReference type="FunCoup" id="A9B3H0">
    <property type="interactions" value="256"/>
</dbReference>
<dbReference type="Proteomes" id="UP000000787">
    <property type="component" value="Chromosome"/>
</dbReference>
<dbReference type="InParanoid" id="A9B3H0"/>
<dbReference type="GO" id="GO:0005886">
    <property type="term" value="C:plasma membrane"/>
    <property type="evidence" value="ECO:0007669"/>
    <property type="project" value="UniProtKB-SubCell"/>
</dbReference>
<dbReference type="Pfam" id="PF00512">
    <property type="entry name" value="HisKA"/>
    <property type="match status" value="1"/>
</dbReference>
<evidence type="ECO:0000256" key="3">
    <source>
        <dbReference type="ARBA" id="ARBA00012438"/>
    </source>
</evidence>
<evidence type="ECO:0000256" key="13">
    <source>
        <dbReference type="ARBA" id="ARBA00023136"/>
    </source>
</evidence>
<dbReference type="Gene3D" id="6.10.340.10">
    <property type="match status" value="1"/>
</dbReference>
<keyword evidence="10" id="KW-0067">ATP-binding</keyword>
<dbReference type="CDD" id="cd00082">
    <property type="entry name" value="HisKA"/>
    <property type="match status" value="1"/>
</dbReference>
<keyword evidence="18" id="KW-1185">Reference proteome</keyword>
<dbReference type="InterPro" id="IPR003660">
    <property type="entry name" value="HAMP_dom"/>
</dbReference>
<comment type="catalytic activity">
    <reaction evidence="1">
        <text>ATP + protein L-histidine = ADP + protein N-phospho-L-histidine.</text>
        <dbReference type="EC" id="2.7.13.3"/>
    </reaction>
</comment>
<dbReference type="AlphaFoldDB" id="A9B3H0"/>
<evidence type="ECO:0000256" key="5">
    <source>
        <dbReference type="ARBA" id="ARBA00022553"/>
    </source>
</evidence>
<dbReference type="PANTHER" id="PTHR45528:SF1">
    <property type="entry name" value="SENSOR HISTIDINE KINASE CPXA"/>
    <property type="match status" value="1"/>
</dbReference>
<dbReference type="SMART" id="SM00387">
    <property type="entry name" value="HATPase_c"/>
    <property type="match status" value="1"/>
</dbReference>
<evidence type="ECO:0000313" key="17">
    <source>
        <dbReference type="EMBL" id="ABX04133.1"/>
    </source>
</evidence>
<evidence type="ECO:0000259" key="15">
    <source>
        <dbReference type="PROSITE" id="PS50109"/>
    </source>
</evidence>
<proteinExistence type="predicted"/>
<accession>A9B3H0</accession>
<feature type="transmembrane region" description="Helical" evidence="14">
    <location>
        <begin position="12"/>
        <end position="36"/>
    </location>
</feature>